<dbReference type="Pfam" id="PF02036">
    <property type="entry name" value="SCP2"/>
    <property type="match status" value="1"/>
</dbReference>
<dbReference type="AlphaFoldDB" id="A0A4R6YMF3"/>
<proteinExistence type="predicted"/>
<sequence>MSFSSLLRFLPPPRRWALPMRLVPRRMLAQVFERAAATVLADALERGELLALEGRVLGIDVLDLGLRFAVRVNAGHVRIASSDEGDAAIEARVQGTLTDLLLLASRLEDADTLFFQRRLGLTGDTELGLNARNLLDQLDWAQVPLPLRIVLNRAARFADWARASSRSSREIDG</sequence>
<dbReference type="EMBL" id="SNZH01000020">
    <property type="protein sequence ID" value="TDR38573.1"/>
    <property type="molecule type" value="Genomic_DNA"/>
</dbReference>
<reference evidence="2 3" key="1">
    <citation type="submission" date="2019-03" db="EMBL/GenBank/DDBJ databases">
        <title>Genomic Encyclopedia of Type Strains, Phase IV (KMG-IV): sequencing the most valuable type-strain genomes for metagenomic binning, comparative biology and taxonomic classification.</title>
        <authorList>
            <person name="Goeker M."/>
        </authorList>
    </citation>
    <scope>NUCLEOTIDE SEQUENCE [LARGE SCALE GENOMIC DNA]</scope>
    <source>
        <strain evidence="2 3">DSM 21667</strain>
    </source>
</reference>
<evidence type="ECO:0000259" key="1">
    <source>
        <dbReference type="Pfam" id="PF02036"/>
    </source>
</evidence>
<dbReference type="InterPro" id="IPR003033">
    <property type="entry name" value="SCP2_sterol-bd_dom"/>
</dbReference>
<protein>
    <submittedName>
        <fullName evidence="2">Putative lipid carrier protein YhbT</fullName>
    </submittedName>
</protein>
<dbReference type="Proteomes" id="UP000295293">
    <property type="component" value="Unassembled WGS sequence"/>
</dbReference>
<keyword evidence="3" id="KW-1185">Reference proteome</keyword>
<accession>A0A4R6YMF3</accession>
<evidence type="ECO:0000313" key="3">
    <source>
        <dbReference type="Proteomes" id="UP000295293"/>
    </source>
</evidence>
<dbReference type="InterPro" id="IPR036527">
    <property type="entry name" value="SCP2_sterol-bd_dom_sf"/>
</dbReference>
<evidence type="ECO:0000313" key="2">
    <source>
        <dbReference type="EMBL" id="TDR38573.1"/>
    </source>
</evidence>
<name>A0A4R6YMF3_9GAMM</name>
<dbReference type="RefSeq" id="WP_166654325.1">
    <property type="nucleotide sequence ID" value="NZ_SNZH01000020.1"/>
</dbReference>
<feature type="domain" description="SCP2" evidence="1">
    <location>
        <begin position="41"/>
        <end position="136"/>
    </location>
</feature>
<organism evidence="2 3">
    <name type="scientific">Tahibacter aquaticus</name>
    <dbReference type="NCBI Taxonomy" id="520092"/>
    <lineage>
        <taxon>Bacteria</taxon>
        <taxon>Pseudomonadati</taxon>
        <taxon>Pseudomonadota</taxon>
        <taxon>Gammaproteobacteria</taxon>
        <taxon>Lysobacterales</taxon>
        <taxon>Rhodanobacteraceae</taxon>
        <taxon>Tahibacter</taxon>
    </lineage>
</organism>
<dbReference type="SUPFAM" id="SSF55718">
    <property type="entry name" value="SCP-like"/>
    <property type="match status" value="1"/>
</dbReference>
<comment type="caution">
    <text evidence="2">The sequence shown here is derived from an EMBL/GenBank/DDBJ whole genome shotgun (WGS) entry which is preliminary data.</text>
</comment>
<gene>
    <name evidence="2" type="ORF">DFR29_12074</name>
</gene>